<keyword evidence="3" id="KW-1185">Reference proteome</keyword>
<evidence type="ECO:0000256" key="1">
    <source>
        <dbReference type="SAM" id="MobiDB-lite"/>
    </source>
</evidence>
<sequence>MGTLQSLSREAEDNDGRVWCAGAPRVPLRAGISSRARQQYAPLAAQPGIPRAGSAEKQLTNRPLSVSEVLLPLLILLQRLFILGSPTVTYRRRQSRSSPIDTSPPHKSPSSPQLTH</sequence>
<comment type="caution">
    <text evidence="2">The sequence shown here is derived from an EMBL/GenBank/DDBJ whole genome shotgun (WGS) entry which is preliminary data.</text>
</comment>
<accession>A0A9Q1GEU8</accession>
<organism evidence="2 3">
    <name type="scientific">Synaphobranchus kaupii</name>
    <name type="common">Kaup's arrowtooth eel</name>
    <dbReference type="NCBI Taxonomy" id="118154"/>
    <lineage>
        <taxon>Eukaryota</taxon>
        <taxon>Metazoa</taxon>
        <taxon>Chordata</taxon>
        <taxon>Craniata</taxon>
        <taxon>Vertebrata</taxon>
        <taxon>Euteleostomi</taxon>
        <taxon>Actinopterygii</taxon>
        <taxon>Neopterygii</taxon>
        <taxon>Teleostei</taxon>
        <taxon>Anguilliformes</taxon>
        <taxon>Synaphobranchidae</taxon>
        <taxon>Synaphobranchus</taxon>
    </lineage>
</organism>
<reference evidence="2" key="1">
    <citation type="journal article" date="2023" name="Science">
        <title>Genome structures resolve the early diversification of teleost fishes.</title>
        <authorList>
            <person name="Parey E."/>
            <person name="Louis A."/>
            <person name="Montfort J."/>
            <person name="Bouchez O."/>
            <person name="Roques C."/>
            <person name="Iampietro C."/>
            <person name="Lluch J."/>
            <person name="Castinel A."/>
            <person name="Donnadieu C."/>
            <person name="Desvignes T."/>
            <person name="Floi Bucao C."/>
            <person name="Jouanno E."/>
            <person name="Wen M."/>
            <person name="Mejri S."/>
            <person name="Dirks R."/>
            <person name="Jansen H."/>
            <person name="Henkel C."/>
            <person name="Chen W.J."/>
            <person name="Zahm M."/>
            <person name="Cabau C."/>
            <person name="Klopp C."/>
            <person name="Thompson A.W."/>
            <person name="Robinson-Rechavi M."/>
            <person name="Braasch I."/>
            <person name="Lecointre G."/>
            <person name="Bobe J."/>
            <person name="Postlethwait J.H."/>
            <person name="Berthelot C."/>
            <person name="Roest Crollius H."/>
            <person name="Guiguen Y."/>
        </authorList>
    </citation>
    <scope>NUCLEOTIDE SEQUENCE</scope>
    <source>
        <strain evidence="2">WJC10195</strain>
    </source>
</reference>
<protein>
    <submittedName>
        <fullName evidence="2">Uncharacterized protein</fullName>
    </submittedName>
</protein>
<evidence type="ECO:0000313" key="2">
    <source>
        <dbReference type="EMBL" id="KAJ8382255.1"/>
    </source>
</evidence>
<dbReference type="EMBL" id="JAINUF010000001">
    <property type="protein sequence ID" value="KAJ8382255.1"/>
    <property type="molecule type" value="Genomic_DNA"/>
</dbReference>
<evidence type="ECO:0000313" key="3">
    <source>
        <dbReference type="Proteomes" id="UP001152622"/>
    </source>
</evidence>
<proteinExistence type="predicted"/>
<dbReference type="AlphaFoldDB" id="A0A9Q1GEU8"/>
<gene>
    <name evidence="2" type="ORF">SKAU_G00030330</name>
</gene>
<name>A0A9Q1GEU8_SYNKA</name>
<feature type="region of interest" description="Disordered" evidence="1">
    <location>
        <begin position="88"/>
        <end position="116"/>
    </location>
</feature>
<dbReference type="Proteomes" id="UP001152622">
    <property type="component" value="Chromosome 1"/>
</dbReference>